<comment type="caution">
    <text evidence="2">The sequence shown here is derived from an EMBL/GenBank/DDBJ whole genome shotgun (WGS) entry which is preliminary data.</text>
</comment>
<feature type="transmembrane region" description="Helical" evidence="1">
    <location>
        <begin position="136"/>
        <end position="153"/>
    </location>
</feature>
<evidence type="ECO:0000256" key="1">
    <source>
        <dbReference type="SAM" id="Phobius"/>
    </source>
</evidence>
<keyword evidence="3" id="KW-1185">Reference proteome</keyword>
<protein>
    <submittedName>
        <fullName evidence="2">Low temperature requirement protein LtrA</fullName>
    </submittedName>
</protein>
<feature type="transmembrane region" description="Helical" evidence="1">
    <location>
        <begin position="80"/>
        <end position="98"/>
    </location>
</feature>
<dbReference type="AlphaFoldDB" id="A0A7W3M085"/>
<feature type="transmembrane region" description="Helical" evidence="1">
    <location>
        <begin position="104"/>
        <end position="124"/>
    </location>
</feature>
<evidence type="ECO:0000313" key="3">
    <source>
        <dbReference type="Proteomes" id="UP000572680"/>
    </source>
</evidence>
<dbReference type="EMBL" id="JACJIA010000024">
    <property type="protein sequence ID" value="MBA8957474.1"/>
    <property type="molecule type" value="Genomic_DNA"/>
</dbReference>
<accession>A0A7W3M085</accession>
<proteinExistence type="predicted"/>
<dbReference type="Pfam" id="PF06772">
    <property type="entry name" value="LtrA"/>
    <property type="match status" value="1"/>
</dbReference>
<dbReference type="PANTHER" id="PTHR36840">
    <property type="entry name" value="BLL5714 PROTEIN"/>
    <property type="match status" value="1"/>
</dbReference>
<sequence>MATILRPRGHGAKVVPIELFFDLVYVFAITQLSHLLLGHIGLAGAAQTLLLTLAVWWAWMYATWTTNYCDPDHPAMRLTLAGMMLAGLAMAAAVPQAFGARALWFAAAYVTLQVGRSAVVAIAARNTPNGHLFRLILIWHAAAALLWIGGALAGGPVQAAAWVTALAVEYAAPWHGYRLPSLRRSSTAEWVIDGGHMAERCQLFVILALGESILITGLTLAGGDHLSAATVAAFAVAFLTSMAMWWVYFDKAAEAAAEKIAASTDPGRLGRSAYTYGHIPIVAGIIVTAVGDELAIAHPLGATTAGTVLTVLGGPVLFLAGHAAFHRAVFGDLPPDKITAIAILVATGLAALLAPSLLPPLALAITAVLVVGAVALRDRRPPDRGAVKPG</sequence>
<dbReference type="PANTHER" id="PTHR36840:SF1">
    <property type="entry name" value="BLL5714 PROTEIN"/>
    <property type="match status" value="1"/>
</dbReference>
<feature type="transmembrane region" description="Helical" evidence="1">
    <location>
        <begin position="36"/>
        <end position="59"/>
    </location>
</feature>
<feature type="transmembrane region" description="Helical" evidence="1">
    <location>
        <begin position="228"/>
        <end position="249"/>
    </location>
</feature>
<gene>
    <name evidence="2" type="ORF">HNR61_009167</name>
</gene>
<reference evidence="2 3" key="1">
    <citation type="submission" date="2020-08" db="EMBL/GenBank/DDBJ databases">
        <title>Genomic Encyclopedia of Type Strains, Phase IV (KMG-IV): sequencing the most valuable type-strain genomes for metagenomic binning, comparative biology and taxonomic classification.</title>
        <authorList>
            <person name="Goeker M."/>
        </authorList>
    </citation>
    <scope>NUCLEOTIDE SEQUENCE [LARGE SCALE GENOMIC DNA]</scope>
    <source>
        <strain evidence="2 3">DSM 44197</strain>
    </source>
</reference>
<organism evidence="2 3">
    <name type="scientific">Actinomadura namibiensis</name>
    <dbReference type="NCBI Taxonomy" id="182080"/>
    <lineage>
        <taxon>Bacteria</taxon>
        <taxon>Bacillati</taxon>
        <taxon>Actinomycetota</taxon>
        <taxon>Actinomycetes</taxon>
        <taxon>Streptosporangiales</taxon>
        <taxon>Thermomonosporaceae</taxon>
        <taxon>Actinomadura</taxon>
    </lineage>
</organism>
<evidence type="ECO:0000313" key="2">
    <source>
        <dbReference type="EMBL" id="MBA8957474.1"/>
    </source>
</evidence>
<feature type="transmembrane region" description="Helical" evidence="1">
    <location>
        <begin position="303"/>
        <end position="325"/>
    </location>
</feature>
<feature type="transmembrane region" description="Helical" evidence="1">
    <location>
        <begin position="337"/>
        <end position="354"/>
    </location>
</feature>
<dbReference type="InterPro" id="IPR010640">
    <property type="entry name" value="Low_temperature_requirement_A"/>
</dbReference>
<dbReference type="Proteomes" id="UP000572680">
    <property type="component" value="Unassembled WGS sequence"/>
</dbReference>
<keyword evidence="1" id="KW-0472">Membrane</keyword>
<feature type="transmembrane region" description="Helical" evidence="1">
    <location>
        <begin position="273"/>
        <end position="291"/>
    </location>
</feature>
<dbReference type="RefSeq" id="WP_182849291.1">
    <property type="nucleotide sequence ID" value="NZ_BAAALP010000081.1"/>
</dbReference>
<feature type="transmembrane region" description="Helical" evidence="1">
    <location>
        <begin position="360"/>
        <end position="376"/>
    </location>
</feature>
<keyword evidence="1" id="KW-0812">Transmembrane</keyword>
<keyword evidence="1" id="KW-1133">Transmembrane helix</keyword>
<name>A0A7W3M085_ACTNM</name>
<feature type="transmembrane region" description="Helical" evidence="1">
    <location>
        <begin position="203"/>
        <end position="222"/>
    </location>
</feature>